<feature type="transmembrane region" description="Helical" evidence="8">
    <location>
        <begin position="313"/>
        <end position="334"/>
    </location>
</feature>
<evidence type="ECO:0000256" key="8">
    <source>
        <dbReference type="SAM" id="Phobius"/>
    </source>
</evidence>
<keyword evidence="11" id="KW-1185">Reference proteome</keyword>
<dbReference type="InterPro" id="IPR044780">
    <property type="entry name" value="Heh2/Src1"/>
</dbReference>
<keyword evidence="4 8" id="KW-1133">Transmembrane helix</keyword>
<feature type="compositionally biased region" description="Low complexity" evidence="7">
    <location>
        <begin position="19"/>
        <end position="28"/>
    </location>
</feature>
<keyword evidence="5 8" id="KW-0472">Membrane</keyword>
<feature type="region of interest" description="Disordered" evidence="7">
    <location>
        <begin position="1"/>
        <end position="65"/>
    </location>
</feature>
<comment type="caution">
    <text evidence="10">The sequence shown here is derived from an EMBL/GenBank/DDBJ whole genome shotgun (WGS) entry which is preliminary data.</text>
</comment>
<evidence type="ECO:0000313" key="11">
    <source>
        <dbReference type="Proteomes" id="UP001158986"/>
    </source>
</evidence>
<dbReference type="EMBL" id="CAKLCB010000247">
    <property type="protein sequence ID" value="CAH0517648.1"/>
    <property type="molecule type" value="Genomic_DNA"/>
</dbReference>
<feature type="transmembrane region" description="Helical" evidence="8">
    <location>
        <begin position="543"/>
        <end position="564"/>
    </location>
</feature>
<reference evidence="10 11" key="1">
    <citation type="submission" date="2021-11" db="EMBL/GenBank/DDBJ databases">
        <authorList>
            <person name="Islam A."/>
            <person name="Islam S."/>
            <person name="Flora M.S."/>
            <person name="Rahman M."/>
            <person name="Ziaur R.M."/>
            <person name="Epstein J.H."/>
            <person name="Hassan M."/>
            <person name="Klassen M."/>
            <person name="Woodard K."/>
            <person name="Webb A."/>
            <person name="Webby R.J."/>
            <person name="El Zowalaty M.E."/>
        </authorList>
    </citation>
    <scope>NUCLEOTIDE SEQUENCE [LARGE SCALE GENOMIC DNA]</scope>
    <source>
        <strain evidence="10">Pbs1</strain>
    </source>
</reference>
<dbReference type="InterPro" id="IPR041885">
    <property type="entry name" value="MAN1_winged_helix_dom"/>
</dbReference>
<feature type="compositionally biased region" description="Polar residues" evidence="7">
    <location>
        <begin position="35"/>
        <end position="44"/>
    </location>
</feature>
<organism evidence="10 11">
    <name type="scientific">Peronospora belbahrii</name>
    <dbReference type="NCBI Taxonomy" id="622444"/>
    <lineage>
        <taxon>Eukaryota</taxon>
        <taxon>Sar</taxon>
        <taxon>Stramenopiles</taxon>
        <taxon>Oomycota</taxon>
        <taxon>Peronosporomycetes</taxon>
        <taxon>Peronosporales</taxon>
        <taxon>Peronosporaceae</taxon>
        <taxon>Peronospora</taxon>
    </lineage>
</organism>
<evidence type="ECO:0000256" key="7">
    <source>
        <dbReference type="SAM" id="MobiDB-lite"/>
    </source>
</evidence>
<comment type="subcellular location">
    <subcellularLocation>
        <location evidence="1">Nucleus inner membrane</location>
    </subcellularLocation>
</comment>
<dbReference type="Pfam" id="PF09402">
    <property type="entry name" value="MSC"/>
    <property type="match status" value="1"/>
</dbReference>
<feature type="domain" description="Man1/Src1-like C-terminal" evidence="9">
    <location>
        <begin position="344"/>
        <end position="656"/>
    </location>
</feature>
<evidence type="ECO:0000256" key="3">
    <source>
        <dbReference type="ARBA" id="ARBA00022692"/>
    </source>
</evidence>
<evidence type="ECO:0000256" key="5">
    <source>
        <dbReference type="ARBA" id="ARBA00023136"/>
    </source>
</evidence>
<evidence type="ECO:0000256" key="6">
    <source>
        <dbReference type="ARBA" id="ARBA00023242"/>
    </source>
</evidence>
<evidence type="ECO:0000256" key="1">
    <source>
        <dbReference type="ARBA" id="ARBA00004540"/>
    </source>
</evidence>
<evidence type="ECO:0000256" key="4">
    <source>
        <dbReference type="ARBA" id="ARBA00022989"/>
    </source>
</evidence>
<gene>
    <name evidence="10" type="ORF">PBS001_LOCUS4242</name>
</gene>
<evidence type="ECO:0000313" key="10">
    <source>
        <dbReference type="EMBL" id="CAH0517648.1"/>
    </source>
</evidence>
<keyword evidence="6" id="KW-0539">Nucleus</keyword>
<feature type="region of interest" description="Disordered" evidence="7">
    <location>
        <begin position="676"/>
        <end position="705"/>
    </location>
</feature>
<evidence type="ECO:0000256" key="2">
    <source>
        <dbReference type="ARBA" id="ARBA00022553"/>
    </source>
</evidence>
<dbReference type="Gene3D" id="1.10.10.1180">
    <property type="entry name" value="MAN1, winged-helix domain"/>
    <property type="match status" value="1"/>
</dbReference>
<accession>A0ABN8CWX1</accession>
<sequence>MAIDDDDLSLSVRMKRKPSSTAASNASTTKRRRYQSPTASTASCASYDPHSKQESCHSIPSNGSIVSSSIARTSSSLTGLKLQSQEKKKMKVHAVDHLALFSRHADPTVQSPQSRVTSVSEYTSIGATLVEKRPSTCQDRQQIEDFNVPWTTNREVGDGVVDLTLVEHVARLEMVEGDDILQTLMRVSTPRVKRRFSSEKALTDSEQRDREILRRRRLKLRSQYSAMKDKQPCDDRQIRHVDFGVVRLNPVEENSRLQPEECEQTESVKIEDETMEGVEAKEVIEDEDETDEETTESKINRLSKIVHMKWRQLFVWLVSGAILLCAIVVAAPFVKKLMKPLLPYCDSEWTEVAEGSYVVVDPVSNFDRSKALQPFISPSSVATRTSEPVCQPCPVYGNCLNGFVISCASPYELQNGLCKESPEVQANVDQLARSIQKFVVEKASKSACGNVSLWRYLNSGNGLGPMSDVTASIEVQLSDVQILVTETLLFGKAVSNLPRDYVFNRALDMALRDLKDVFVTEDQSQLVVGGNVVPWSCRAKHQLYAYIKLIGLAVTLGTVLVFAYRQFLLYRTERQLVDRFVKEARFFLLDRTRRPDRLYPANHLRDDLFEKQSLQDRKWLCKSVWPKVAAVLKDDSRIGMRVMRVRGENMVVWEWASSSSLKYRRGGVNRSRNFYAASRSQEETDDDTGRRVPSRRRNKGSQMSL</sequence>
<keyword evidence="2" id="KW-0597">Phosphoprotein</keyword>
<dbReference type="PANTHER" id="PTHR47808:SF2">
    <property type="entry name" value="LEM DOMAIN-CONTAINING PROTEIN 2"/>
    <property type="match status" value="1"/>
</dbReference>
<name>A0ABN8CWX1_9STRA</name>
<evidence type="ECO:0000259" key="9">
    <source>
        <dbReference type="Pfam" id="PF09402"/>
    </source>
</evidence>
<protein>
    <recommendedName>
        <fullName evidence="9">Man1/Src1-like C-terminal domain-containing protein</fullName>
    </recommendedName>
</protein>
<dbReference type="Proteomes" id="UP001158986">
    <property type="component" value="Unassembled WGS sequence"/>
</dbReference>
<keyword evidence="3 8" id="KW-0812">Transmembrane</keyword>
<proteinExistence type="predicted"/>
<dbReference type="PANTHER" id="PTHR47808">
    <property type="entry name" value="INNER NUCLEAR MEMBRANE PROTEIN HEH2-RELATED"/>
    <property type="match status" value="1"/>
</dbReference>
<dbReference type="InterPro" id="IPR018996">
    <property type="entry name" value="Man1/Src1-like_C"/>
</dbReference>